<dbReference type="SUPFAM" id="SSF56672">
    <property type="entry name" value="DNA/RNA polymerases"/>
    <property type="match status" value="1"/>
</dbReference>
<dbReference type="EMBL" id="CAUYUJ010014205">
    <property type="protein sequence ID" value="CAK0838172.1"/>
    <property type="molecule type" value="Genomic_DNA"/>
</dbReference>
<sequence>MALVLDGRGFRDITFSDAVKLQTETVRADWPVKGPRTLPWVLGFMLRMAGGAMAWHNRWIAMMQLGESDENVKLHETLCRVLEAALCRDQLVICELASYEYLARQLQLVERVFEERARRSQPVPKAKAQAKELGAAGFGSEVGHFFGAGETKGNVCICPALMDWIADQMKMEASVAKERRKAREERALTLARMGLTSLFPSLVSLARIAQRPSRLRLVWTRPRVVPIASATFFRYLVFLWMGAAIFRWAALLVCALPKVGGDPPAVQAASVDYLSSLHREFELPAAYSERSSACEAPLVEMLAQAPGYAGDSGRVRPYSQPLAAWPKSTKAVSISDVVSDAGSIALQGWRQTTLNSESVAAGLRDALGIQRPYVDPELRYQPKSHAQFSKQLEAHDMISWRAASSQSSHTIGLFFVEKSNHVLRLVFDTRLANCSFATPPATKLPTPSAWASVDCDDSFVFAQGDIQCAFYHLRLPPGMESLFSLPAISNRHIGLTSINGRPVGIHGFVQPLVTVVPMGWSWALHFCQSALVRALTDAGFDSGDMIVDGGLPVLEFSEAVSKGVFTGLQIDGDPPPDLVSEVGRAAEKWRRLSGVTLACGLRLLVRWVPSERNVADKPSREGFFVGPSFEEVIKTARARKTHPGPSSLSRGSLSVLEAPAVSASTGRNYHDCAQKFLSWCLWTARDFSCCVDLDTVLAVYFVHLFLDGYDSATGRTTLAALKHHLPSMLVGSRPLPRAFSGAARMRLPLPRVAMFAIVGVLLAQGRLSEAVFVRLAFDTYLRPSEAYRLTAASLIAPRVGSRGGYQHWAILVNDAASGRPGKTGVTDESAIVDDPSLWPLLAALRDGRRPEANLWTFSPEQVRQAFRAALAMLQLDGEQTSLHSLRRGGASDDLLSGRRTRKEVKDRGRWRTDQSLNRYGKRARMQQRLGLLSPALVDFGDKVEARLLQLMEVTARTGIFPLRLPPLVPASAPAAEKTAPKLTDQWRFD</sequence>
<keyword evidence="3" id="KW-1185">Reference proteome</keyword>
<proteinExistence type="predicted"/>
<accession>A0ABN9SZU6</accession>
<dbReference type="InterPro" id="IPR013762">
    <property type="entry name" value="Integrase-like_cat_sf"/>
</dbReference>
<keyword evidence="1" id="KW-0233">DNA recombination</keyword>
<dbReference type="SUPFAM" id="SSF56349">
    <property type="entry name" value="DNA breaking-rejoining enzymes"/>
    <property type="match status" value="1"/>
</dbReference>
<comment type="caution">
    <text evidence="2">The sequence shown here is derived from an EMBL/GenBank/DDBJ whole genome shotgun (WGS) entry which is preliminary data.</text>
</comment>
<dbReference type="InterPro" id="IPR043502">
    <property type="entry name" value="DNA/RNA_pol_sf"/>
</dbReference>
<dbReference type="InterPro" id="IPR011010">
    <property type="entry name" value="DNA_brk_join_enz"/>
</dbReference>
<gene>
    <name evidence="2" type="ORF">PCOR1329_LOCUS34193</name>
</gene>
<evidence type="ECO:0000313" key="2">
    <source>
        <dbReference type="EMBL" id="CAK0838172.1"/>
    </source>
</evidence>
<evidence type="ECO:0008006" key="4">
    <source>
        <dbReference type="Google" id="ProtNLM"/>
    </source>
</evidence>
<name>A0ABN9SZU6_9DINO</name>
<evidence type="ECO:0000313" key="3">
    <source>
        <dbReference type="Proteomes" id="UP001189429"/>
    </source>
</evidence>
<protein>
    <recommendedName>
        <fullName evidence="4">RNA-dependent RNA polymerase</fullName>
    </recommendedName>
</protein>
<dbReference type="Proteomes" id="UP001189429">
    <property type="component" value="Unassembled WGS sequence"/>
</dbReference>
<evidence type="ECO:0000256" key="1">
    <source>
        <dbReference type="ARBA" id="ARBA00023172"/>
    </source>
</evidence>
<dbReference type="Gene3D" id="1.10.443.10">
    <property type="entry name" value="Intergrase catalytic core"/>
    <property type="match status" value="1"/>
</dbReference>
<organism evidence="2 3">
    <name type="scientific">Prorocentrum cordatum</name>
    <dbReference type="NCBI Taxonomy" id="2364126"/>
    <lineage>
        <taxon>Eukaryota</taxon>
        <taxon>Sar</taxon>
        <taxon>Alveolata</taxon>
        <taxon>Dinophyceae</taxon>
        <taxon>Prorocentrales</taxon>
        <taxon>Prorocentraceae</taxon>
        <taxon>Prorocentrum</taxon>
    </lineage>
</organism>
<reference evidence="2" key="1">
    <citation type="submission" date="2023-10" db="EMBL/GenBank/DDBJ databases">
        <authorList>
            <person name="Chen Y."/>
            <person name="Shah S."/>
            <person name="Dougan E. K."/>
            <person name="Thang M."/>
            <person name="Chan C."/>
        </authorList>
    </citation>
    <scope>NUCLEOTIDE SEQUENCE [LARGE SCALE GENOMIC DNA]</scope>
</reference>